<evidence type="ECO:0000313" key="24">
    <source>
        <dbReference type="EMBL" id="JAS27163.1"/>
    </source>
</evidence>
<evidence type="ECO:0000259" key="20">
    <source>
        <dbReference type="PROSITE" id="PS50821"/>
    </source>
</evidence>
<dbReference type="SMART" id="SM00535">
    <property type="entry name" value="RIBOc"/>
    <property type="match status" value="2"/>
</dbReference>
<dbReference type="Pfam" id="PF02170">
    <property type="entry name" value="PAZ"/>
    <property type="match status" value="1"/>
</dbReference>
<dbReference type="InterPro" id="IPR048513">
    <property type="entry name" value="Dicer_PBD"/>
</dbReference>
<dbReference type="EMBL" id="GEDC01010135">
    <property type="protein sequence ID" value="JAS27163.1"/>
    <property type="molecule type" value="Transcribed_RNA"/>
</dbReference>
<evidence type="ECO:0000256" key="11">
    <source>
        <dbReference type="ARBA" id="ARBA00022842"/>
    </source>
</evidence>
<protein>
    <submittedName>
        <fullName evidence="24">Uncharacterized protein</fullName>
    </submittedName>
</protein>
<feature type="domain" description="RNase III" evidence="19">
    <location>
        <begin position="1368"/>
        <end position="1526"/>
    </location>
</feature>
<keyword evidence="12 16" id="KW-0694">RNA-binding</keyword>
<evidence type="ECO:0000259" key="22">
    <source>
        <dbReference type="PROSITE" id="PS51194"/>
    </source>
</evidence>
<comment type="similarity">
    <text evidence="15 16">Belongs to the helicase family. Dicer subfamily.</text>
</comment>
<evidence type="ECO:0000256" key="8">
    <source>
        <dbReference type="ARBA" id="ARBA00022801"/>
    </source>
</evidence>
<dbReference type="PROSITE" id="PS51192">
    <property type="entry name" value="HELICASE_ATP_BIND_1"/>
    <property type="match status" value="1"/>
</dbReference>
<dbReference type="InterPro" id="IPR038248">
    <property type="entry name" value="Dicer_dimer_sf"/>
</dbReference>
<dbReference type="CDD" id="cd18034">
    <property type="entry name" value="DEXHc_dicer"/>
    <property type="match status" value="1"/>
</dbReference>
<evidence type="ECO:0000259" key="21">
    <source>
        <dbReference type="PROSITE" id="PS51192"/>
    </source>
</evidence>
<keyword evidence="17" id="KW-0175">Coiled coil</keyword>
<dbReference type="GO" id="GO:0031054">
    <property type="term" value="P:pre-miRNA processing"/>
    <property type="evidence" value="ECO:0007669"/>
    <property type="project" value="InterPro"/>
</dbReference>
<dbReference type="Pfam" id="PF03368">
    <property type="entry name" value="Dicer_dimer"/>
    <property type="match status" value="1"/>
</dbReference>
<dbReference type="Pfam" id="PF20931">
    <property type="entry name" value="Dicer_platform"/>
    <property type="match status" value="1"/>
</dbReference>
<dbReference type="InterPro" id="IPR005034">
    <property type="entry name" value="Dicer_dimerisation"/>
</dbReference>
<dbReference type="PANTHER" id="PTHR14950:SF36">
    <property type="entry name" value="ENDORIBONUCLEASE DCR-2"/>
    <property type="match status" value="1"/>
</dbReference>
<dbReference type="GO" id="GO:0006364">
    <property type="term" value="P:rRNA processing"/>
    <property type="evidence" value="ECO:0007669"/>
    <property type="project" value="InterPro"/>
</dbReference>
<dbReference type="GO" id="GO:0005524">
    <property type="term" value="F:ATP binding"/>
    <property type="evidence" value="ECO:0007669"/>
    <property type="project" value="UniProtKB-KW"/>
</dbReference>
<dbReference type="GO" id="GO:0070578">
    <property type="term" value="C:RISC-loading complex"/>
    <property type="evidence" value="ECO:0007669"/>
    <property type="project" value="TreeGrafter"/>
</dbReference>
<dbReference type="PANTHER" id="PTHR14950">
    <property type="entry name" value="DICER-RELATED"/>
    <property type="match status" value="1"/>
</dbReference>
<dbReference type="Gene3D" id="3.30.160.380">
    <property type="entry name" value="Dicer dimerisation domain"/>
    <property type="match status" value="1"/>
</dbReference>
<dbReference type="PROSITE" id="PS00517">
    <property type="entry name" value="RNASE_3_1"/>
    <property type="match status" value="1"/>
</dbReference>
<feature type="domain" description="Helicase C-terminal" evidence="22">
    <location>
        <begin position="380"/>
        <end position="550"/>
    </location>
</feature>
<dbReference type="SMART" id="SM00949">
    <property type="entry name" value="PAZ"/>
    <property type="match status" value="1"/>
</dbReference>
<evidence type="ECO:0000259" key="19">
    <source>
        <dbReference type="PROSITE" id="PS50142"/>
    </source>
</evidence>
<dbReference type="InterPro" id="IPR003100">
    <property type="entry name" value="PAZ_dom"/>
</dbReference>
<dbReference type="FunFam" id="1.10.1520.10:FF:000005">
    <property type="entry name" value="Putative endoribonuclease dicer"/>
    <property type="match status" value="1"/>
</dbReference>
<dbReference type="Pfam" id="PF00271">
    <property type="entry name" value="Helicase_C"/>
    <property type="match status" value="1"/>
</dbReference>
<dbReference type="GO" id="GO:0004530">
    <property type="term" value="F:deoxyribonuclease I activity"/>
    <property type="evidence" value="ECO:0007669"/>
    <property type="project" value="TreeGrafter"/>
</dbReference>
<gene>
    <name evidence="24" type="ORF">g.25039</name>
</gene>
<dbReference type="SUPFAM" id="SSF54768">
    <property type="entry name" value="dsRNA-binding domain-like"/>
    <property type="match status" value="1"/>
</dbReference>
<dbReference type="CDD" id="cd15903">
    <property type="entry name" value="Dicer_PBD"/>
    <property type="match status" value="1"/>
</dbReference>
<evidence type="ECO:0000256" key="6">
    <source>
        <dbReference type="ARBA" id="ARBA00022741"/>
    </source>
</evidence>
<feature type="domain" description="PAZ" evidence="20">
    <location>
        <begin position="853"/>
        <end position="981"/>
    </location>
</feature>
<evidence type="ECO:0000256" key="10">
    <source>
        <dbReference type="ARBA" id="ARBA00022840"/>
    </source>
</evidence>
<dbReference type="GO" id="GO:0030422">
    <property type="term" value="P:siRNA processing"/>
    <property type="evidence" value="ECO:0007669"/>
    <property type="project" value="InterPro"/>
</dbReference>
<evidence type="ECO:0000256" key="3">
    <source>
        <dbReference type="ARBA" id="ARBA00022722"/>
    </source>
</evidence>
<dbReference type="GO" id="GO:0004525">
    <property type="term" value="F:ribonuclease III activity"/>
    <property type="evidence" value="ECO:0007669"/>
    <property type="project" value="InterPro"/>
</dbReference>
<dbReference type="Pfam" id="PF00636">
    <property type="entry name" value="Ribonuclease_3"/>
    <property type="match status" value="2"/>
</dbReference>
<dbReference type="GO" id="GO:0003677">
    <property type="term" value="F:DNA binding"/>
    <property type="evidence" value="ECO:0007669"/>
    <property type="project" value="InterPro"/>
</dbReference>
<evidence type="ECO:0000256" key="5">
    <source>
        <dbReference type="ARBA" id="ARBA00022737"/>
    </source>
</evidence>
<dbReference type="Pfam" id="PF04851">
    <property type="entry name" value="ResIII"/>
    <property type="match status" value="1"/>
</dbReference>
<feature type="domain" description="Helicase ATP-binding" evidence="21">
    <location>
        <begin position="31"/>
        <end position="212"/>
    </location>
</feature>
<comment type="cofactor">
    <cofactor evidence="2">
        <name>Mg(2+)</name>
        <dbReference type="ChEBI" id="CHEBI:18420"/>
    </cofactor>
</comment>
<dbReference type="Gene3D" id="3.40.50.300">
    <property type="entry name" value="P-loop containing nucleotide triphosphate hydrolases"/>
    <property type="match status" value="2"/>
</dbReference>
<proteinExistence type="inferred from homology"/>
<dbReference type="GO" id="GO:0004386">
    <property type="term" value="F:helicase activity"/>
    <property type="evidence" value="ECO:0007669"/>
    <property type="project" value="UniProtKB-KW"/>
</dbReference>
<dbReference type="Gene3D" id="3.30.160.20">
    <property type="match status" value="1"/>
</dbReference>
<dbReference type="InterPro" id="IPR048512">
    <property type="entry name" value="Dicer_platform"/>
</dbReference>
<keyword evidence="14" id="KW-0464">Manganese</keyword>
<dbReference type="InterPro" id="IPR036085">
    <property type="entry name" value="PAZ_dom_sf"/>
</dbReference>
<evidence type="ECO:0000256" key="16">
    <source>
        <dbReference type="PROSITE-ProRule" id="PRU00657"/>
    </source>
</evidence>
<comment type="cofactor">
    <cofactor evidence="1">
        <name>Mn(2+)</name>
        <dbReference type="ChEBI" id="CHEBI:29035"/>
    </cofactor>
</comment>
<dbReference type="InterPro" id="IPR014720">
    <property type="entry name" value="dsRBD_dom"/>
</dbReference>
<evidence type="ECO:0000259" key="23">
    <source>
        <dbReference type="PROSITE" id="PS51327"/>
    </source>
</evidence>
<evidence type="ECO:0000259" key="18">
    <source>
        <dbReference type="PROSITE" id="PS50137"/>
    </source>
</evidence>
<evidence type="ECO:0000256" key="4">
    <source>
        <dbReference type="ARBA" id="ARBA00022723"/>
    </source>
</evidence>
<dbReference type="GO" id="GO:0005737">
    <property type="term" value="C:cytoplasm"/>
    <property type="evidence" value="ECO:0007669"/>
    <property type="project" value="TreeGrafter"/>
</dbReference>
<keyword evidence="3" id="KW-0540">Nuclease</keyword>
<dbReference type="Gene3D" id="1.10.1520.10">
    <property type="entry name" value="Ribonuclease III domain"/>
    <property type="match status" value="2"/>
</dbReference>
<dbReference type="InterPro" id="IPR001650">
    <property type="entry name" value="Helicase_C-like"/>
</dbReference>
<evidence type="ECO:0000256" key="9">
    <source>
        <dbReference type="ARBA" id="ARBA00022806"/>
    </source>
</evidence>
<reference evidence="24" key="1">
    <citation type="submission" date="2015-12" db="EMBL/GenBank/DDBJ databases">
        <title>De novo transcriptome assembly of four potential Pierce s Disease insect vectors from Arizona vineyards.</title>
        <authorList>
            <person name="Tassone E.E."/>
        </authorList>
    </citation>
    <scope>NUCLEOTIDE SEQUENCE</scope>
</reference>
<feature type="domain" description="RNase III" evidence="19">
    <location>
        <begin position="1146"/>
        <end position="1323"/>
    </location>
</feature>
<dbReference type="InterPro" id="IPR027417">
    <property type="entry name" value="P-loop_NTPase"/>
</dbReference>
<dbReference type="PROSITE" id="PS51327">
    <property type="entry name" value="DICER_DSRBF"/>
    <property type="match status" value="1"/>
</dbReference>
<evidence type="ECO:0000256" key="7">
    <source>
        <dbReference type="ARBA" id="ARBA00022759"/>
    </source>
</evidence>
<dbReference type="Pfam" id="PF20932">
    <property type="entry name" value="Dicer_dsRBD"/>
    <property type="match status" value="1"/>
</dbReference>
<dbReference type="InterPro" id="IPR044441">
    <property type="entry name" value="DICER_DSRM"/>
</dbReference>
<dbReference type="InterPro" id="IPR006935">
    <property type="entry name" value="Helicase/UvrB_N"/>
</dbReference>
<feature type="coiled-coil region" evidence="17">
    <location>
        <begin position="194"/>
        <end position="221"/>
    </location>
</feature>
<dbReference type="PROSITE" id="PS50142">
    <property type="entry name" value="RNASE_3_2"/>
    <property type="match status" value="2"/>
</dbReference>
<keyword evidence="9" id="KW-0347">Helicase</keyword>
<keyword evidence="11" id="KW-0460">Magnesium</keyword>
<evidence type="ECO:0000256" key="15">
    <source>
        <dbReference type="ARBA" id="ARBA00035116"/>
    </source>
</evidence>
<dbReference type="InterPro" id="IPR014001">
    <property type="entry name" value="Helicase_ATP-bd"/>
</dbReference>
<name>A0A1B6DNE2_9HEMI</name>
<evidence type="ECO:0000256" key="17">
    <source>
        <dbReference type="SAM" id="Coils"/>
    </source>
</evidence>
<dbReference type="SMART" id="SM00490">
    <property type="entry name" value="HELICc"/>
    <property type="match status" value="1"/>
</dbReference>
<feature type="domain" description="Dicer dsRNA-binding fold" evidence="23">
    <location>
        <begin position="584"/>
        <end position="677"/>
    </location>
</feature>
<sequence>MDNVYSRFVKDILKEEVKQNDFKPREYQIELLELALKQNTIMYLPTGSGKTFIATLLIKELSKQQNCFEKSFSEGGKLSFFLVNTVPLVTQQSQSIRTSTPFSVGAYSGDMGVDFWDKETWVEQFDHCQVLVMTCQIFLNLLTSNVLKLNQVNLIIFDECHHSVNNHPMRQIMKMFQNTPKEEHPRILGLTATLLNGNIKVENLEEEIHKLEITLQSKIATATNESLVQLYSTNPVETTVDYFANKVDSGPYVVCSDIIRETIKNFQTVDFEVENLDSASLAPSETIPLQDLRKYNKRIANILSDVEYNLKELGLYGGSKAAVAHMIQTERLILSADILRLKQSYIAMNTCLITVRKVLEISMASEKNPILSYSSPKVLKLLEILADYKESDTAIIFVQRRFTAKVLYYIFKDLKTMDKRYQNIKPDFIVGFNANPFKDTREGHLKKKWNREVLNKFSGGEVNVLFASDVIEEGTDLQLCNLVIKFDKPLDFRSYVQSKGRARNRKSKFFLFRCIDDDKFNPNHGKFKSIESTLVDLLGAGKSLDRNEPGDVEIQKHLYNTSVQGLEPFMPQGPSGPQISNIAAISVVNQYCALLGSDKFTNVGPYYGITMNKSDGKCIAHLILPTESKARGIIYGKPMTNKNYAKQSVALETCKLLYERGELNPLTLLPMGQKAQLIEEINLCPNYKSQDQCDASEIYSSKMKKYSKYWPQCLSECRPRPNMCLYIHVIKMDPCYPEPKDSRRKHFYNLLKSDQEFGILSSKPLPKVCEFPLYLNVGDLRGRIISCASTVQLTDREIDALINFHSVIFTRILDLVKPFLMRDYFDRENSFLIVPLKQETYEIDFDTVLRNQQVLDVIEPSTEEKLNLNVTEESHLDAVVCPYYRSMHTYTNYIVTRICYELDEHSPFPADDFDSYADYFIRKYEKTLYSSNQPLLEVRAISTKINCLKPRSITKPRRKKRDNEDDDFEETLVPELCVKFDFPSVFWLKATVLPTILHRLNQLCIAEELRVKIANEIKVGQVDLPQDCDWEPISLDRSTIKEEQSNVPELVPMFLAPRPKKIQHYYDILWGNEQEPLDLDRNMEEVNQLNILAYEHFINKKITETVEQKPVPGDLNTIIFVAPPELEILKAVPEGHIGPQLSEVMQALTSASSNDIVNYERLETLGDCFLKFVISLSLYLNLPDLNEGILTQLKGQVVGNKNLFLCGKKLGIGSMIKTLEFSPKDDWLPPGFCVHPEVQKIINTAMLAPTILFHLTIPPNERDSGKLSDDTLQEMMEKLMERGEDDDLTCSTNTNFVSTQLVADKKISDVVESLIGVYLKSCGVKGALKAINWMGIMRSSFLTDEIFSPYSPPVLLGRGNVFMHLISPNKLESILGYKFNDKAFMLHALTHPTYSPNTLTKSYQRLEFLGDAVIDFLVTCHIYEKCGNLTPGELTDLRSALVNNITLACLTVRYGFHKFLLARSCTLDKAMNEFVIHQEANKHVVDDNILFLRSEIEVEYAESVDIPKVLGDVFESLIGAIYLDSGKDMNVTWKILYNLMKDEIAKFSARVPKNHVRQLYESDVTIKFLPSEVVSENNYTMVPLEIFHDGKYTTFVGFGENKKKAKRAAAKLALRHIYEVD</sequence>
<evidence type="ECO:0000256" key="2">
    <source>
        <dbReference type="ARBA" id="ARBA00001946"/>
    </source>
</evidence>
<evidence type="ECO:0000256" key="13">
    <source>
        <dbReference type="ARBA" id="ARBA00023158"/>
    </source>
</evidence>
<dbReference type="Gene3D" id="2.170.260.10">
    <property type="entry name" value="paz domain"/>
    <property type="match status" value="1"/>
</dbReference>
<dbReference type="InterPro" id="IPR036389">
    <property type="entry name" value="RNase_III_sf"/>
</dbReference>
<keyword evidence="7" id="KW-0255">Endonuclease</keyword>
<keyword evidence="4" id="KW-0479">Metal-binding</keyword>
<feature type="domain" description="DRBM" evidence="18">
    <location>
        <begin position="1597"/>
        <end position="1619"/>
    </location>
</feature>
<dbReference type="GO" id="GO:0005634">
    <property type="term" value="C:nucleus"/>
    <property type="evidence" value="ECO:0007669"/>
    <property type="project" value="TreeGrafter"/>
</dbReference>
<dbReference type="SMART" id="SM00487">
    <property type="entry name" value="DEXDc"/>
    <property type="match status" value="1"/>
</dbReference>
<dbReference type="GO" id="GO:0046872">
    <property type="term" value="F:metal ion binding"/>
    <property type="evidence" value="ECO:0007669"/>
    <property type="project" value="UniProtKB-KW"/>
</dbReference>
<keyword evidence="8" id="KW-0378">Hydrolase</keyword>
<dbReference type="SUPFAM" id="SSF69065">
    <property type="entry name" value="RNase III domain-like"/>
    <property type="match status" value="2"/>
</dbReference>
<dbReference type="InterPro" id="IPR011907">
    <property type="entry name" value="RNase_III"/>
</dbReference>
<dbReference type="SUPFAM" id="SSF101690">
    <property type="entry name" value="PAZ domain"/>
    <property type="match status" value="1"/>
</dbReference>
<keyword evidence="6" id="KW-0547">Nucleotide-binding</keyword>
<evidence type="ECO:0000256" key="1">
    <source>
        <dbReference type="ARBA" id="ARBA00001936"/>
    </source>
</evidence>
<dbReference type="GO" id="GO:0003723">
    <property type="term" value="F:RNA binding"/>
    <property type="evidence" value="ECO:0007669"/>
    <property type="project" value="UniProtKB-UniRule"/>
</dbReference>
<dbReference type="CDD" id="cd00593">
    <property type="entry name" value="RIBOc"/>
    <property type="match status" value="2"/>
</dbReference>
<dbReference type="PROSITE" id="PS50137">
    <property type="entry name" value="DS_RBD"/>
    <property type="match status" value="1"/>
</dbReference>
<organism evidence="24">
    <name type="scientific">Clastoptera arizonana</name>
    <name type="common">Arizona spittle bug</name>
    <dbReference type="NCBI Taxonomy" id="38151"/>
    <lineage>
        <taxon>Eukaryota</taxon>
        <taxon>Metazoa</taxon>
        <taxon>Ecdysozoa</taxon>
        <taxon>Arthropoda</taxon>
        <taxon>Hexapoda</taxon>
        <taxon>Insecta</taxon>
        <taxon>Pterygota</taxon>
        <taxon>Neoptera</taxon>
        <taxon>Paraneoptera</taxon>
        <taxon>Hemiptera</taxon>
        <taxon>Auchenorrhyncha</taxon>
        <taxon>Cercopoidea</taxon>
        <taxon>Clastopteridae</taxon>
        <taxon>Clastoptera</taxon>
    </lineage>
</organism>
<keyword evidence="10" id="KW-0067">ATP-binding</keyword>
<evidence type="ECO:0000256" key="14">
    <source>
        <dbReference type="ARBA" id="ARBA00023211"/>
    </source>
</evidence>
<evidence type="ECO:0000256" key="12">
    <source>
        <dbReference type="ARBA" id="ARBA00022884"/>
    </source>
</evidence>
<dbReference type="InterPro" id="IPR000999">
    <property type="entry name" value="RNase_III_dom"/>
</dbReference>
<keyword evidence="5" id="KW-0677">Repeat</keyword>
<dbReference type="FunFam" id="3.40.50.300:FF:000628">
    <property type="entry name" value="Endoribonuclease Dicer"/>
    <property type="match status" value="1"/>
</dbReference>
<keyword evidence="13" id="KW-0943">RNA-mediated gene silencing</keyword>
<dbReference type="HAMAP" id="MF_00104">
    <property type="entry name" value="RNase_III"/>
    <property type="match status" value="1"/>
</dbReference>
<dbReference type="GO" id="GO:0006309">
    <property type="term" value="P:apoptotic DNA fragmentation"/>
    <property type="evidence" value="ECO:0007669"/>
    <property type="project" value="TreeGrafter"/>
</dbReference>
<dbReference type="PROSITE" id="PS51194">
    <property type="entry name" value="HELICASE_CTER"/>
    <property type="match status" value="1"/>
</dbReference>
<dbReference type="PROSITE" id="PS50821">
    <property type="entry name" value="PAZ"/>
    <property type="match status" value="1"/>
</dbReference>
<dbReference type="SUPFAM" id="SSF52540">
    <property type="entry name" value="P-loop containing nucleoside triphosphate hydrolases"/>
    <property type="match status" value="1"/>
</dbReference>
<accession>A0A1B6DNE2</accession>